<reference evidence="2" key="1">
    <citation type="submission" date="2019-12" db="EMBL/GenBank/DDBJ databases">
        <title>Genome sequence of Babesia ovis.</title>
        <authorList>
            <person name="Yamagishi J."/>
            <person name="Sevinc F."/>
            <person name="Xuan X."/>
        </authorList>
    </citation>
    <scope>NUCLEOTIDE SEQUENCE</scope>
    <source>
        <strain evidence="2">Selcuk</strain>
    </source>
</reference>
<feature type="compositionally biased region" description="Acidic residues" evidence="1">
    <location>
        <begin position="287"/>
        <end position="299"/>
    </location>
</feature>
<name>A0A9W5TB72_BABOV</name>
<sequence length="1683" mass="188158">MAMVESAVLPMLYEFLVSESRYEVRGSEYRARLRSLFDDMLSSQQAFPQSDTSIWRQISVKVIDEMIASAGFLDHEDVRMFGLRACPGIHQYAYPEIPEFDRLNLSYLKTWYQFFGLLDKSDRVASGNKVRRIRQEELPIDSESGSESEDEDYSTESDSSDDLDHPDVVITTDDILCPRTAPESIDTLLNPDGIPVAGDAGAIEDKTKLRWHRNMPIYMDSSYKIDHGNIVFGVMTDAHLSHEWSCNSSYSAFESTLQRFMSRSKDNCDTLYDSGTDGGSDTAADAVSDDDSQFDEPEPLDQVGTKYGYKDIEDNYDSTVYSDQSDDDERVDKYSAGKFRGVDEESGALLDDRDDPMDCSDEGDTFDDSSSQTTVDSAVDDEYDDFSMYDPNSIYGNYYCELPCDHPRTLERSLGGTTTTKQRASGEYHSYTADSMAVTSTVFVGNDGVPQLSCVGTLGERQPSFTNARLKRYTNGQLTLQNRLEYAISSLFAIKNAVSAECTICSGWSVNNGVSMIFCEFCEDKLLETFDPSVINLLFELRRHLVSDMYPSLGYTFVSQEAKESVKGDRCSSYVTIPALCNIGGIYPKAAMHDGRYVPNTTDIPRKALYELSSIVLTNAELCSYAESGSRILPLCLERRKQRMRAFNTYLEGLCKLYESSVNSPHYSLVVNEFNNVFKHGMMPFMNDGVSPNRRFFDEVTSSLLCKLPLDADLLRSMFYCRGIYADHFEGTRKSNLLSLIEQDSHNTCGSSEARTYEWHAMANKHWNRKCSAGEQSARSTAPKTSTYRLRPGLYQEFVTRSAIFDRLPPDVVNRIHSTGRLDIGFPTSLQMHIAAIPDAVLDPLMFSKCGMSFFYSMPALIQNLCALCMFISVGEKSDGQSKRRARDNGTAVPLLQILSSVGTASAPLSQTTEPRHHPLRARSLLDDPLLLAESQEPGREHELVLSESPAYGLQRTLYTHRRHVKAKGPLYQPGDHVYLVSGPYRNARGTVLSTYRRAPGEPHLVTVVLDCRNERGILMSHLKDYHGSRITVWETQLDSQPLFAPYSPPTLYGDAYRGLDRGTRRRPKASDGLTALVMERIINSIHIDDLQSAFDYICQLGISSAYPYMSLLIQVARRIEISDDIDKVRSLVNAALLRVSDAVSQGYSEDQRHTIPWFTWSLSVLRIKGAIEDWESFENVCRYLMDLVIDGHLRNLSQGEIGLLAMGFRFKSHSCQEVMYRLAMIYSYTPAKTALTKHVAALATSLSDARVLHPGFSRLVCNMIKYEYSVPSPHSAVAMLKYLSKDRNTPQSIKDALFACCSVAHFLRPSSSPYGPCYNLAITLATLSDREMSELLHALRSGETELPINAAMRALFNLPVDTANLELIKLLLAQVSAEYESLRLKHRIRVLTVARRMKDCPAEVIDAVERILTNMEPDRVLEPAMAQALGEFLPHIPDTRSSVQRLILNHLERFVTFSLALLRENAMDPVRSREVMLNATSFLQSIPSLGYELPSFAQQSATLIREGINSAPDKLSVLLSIMSIQAMCPKYFNDAAEAAQKVLTDESATLPPDVAPLAELLLAVKANMEGQNSCSSLEGRLEIPSLPLPLEQGWPIPPYRDVKDFSVSFSLLARSRLLDDRGGTVNSAYVFAEDNLASLSSIDLLLLRDALVTLNAFDTKWEGLLASLPKGIDAVTQPDSMP</sequence>
<dbReference type="EMBL" id="BLIY01000017">
    <property type="protein sequence ID" value="GFE54907.1"/>
    <property type="molecule type" value="Genomic_DNA"/>
</dbReference>
<comment type="caution">
    <text evidence="2">The sequence shown here is derived from an EMBL/GenBank/DDBJ whole genome shotgun (WGS) entry which is preliminary data.</text>
</comment>
<keyword evidence="3" id="KW-1185">Reference proteome</keyword>
<feature type="compositionally biased region" description="Acidic residues" evidence="1">
    <location>
        <begin position="138"/>
        <end position="161"/>
    </location>
</feature>
<feature type="compositionally biased region" description="Acidic residues" evidence="1">
    <location>
        <begin position="352"/>
        <end position="367"/>
    </location>
</feature>
<evidence type="ECO:0000256" key="1">
    <source>
        <dbReference type="SAM" id="MobiDB-lite"/>
    </source>
</evidence>
<organism evidence="2 3">
    <name type="scientific">Babesia ovis</name>
    <dbReference type="NCBI Taxonomy" id="5869"/>
    <lineage>
        <taxon>Eukaryota</taxon>
        <taxon>Sar</taxon>
        <taxon>Alveolata</taxon>
        <taxon>Apicomplexa</taxon>
        <taxon>Aconoidasida</taxon>
        <taxon>Piroplasmida</taxon>
        <taxon>Babesiidae</taxon>
        <taxon>Babesia</taxon>
    </lineage>
</organism>
<dbReference type="Proteomes" id="UP001057455">
    <property type="component" value="Unassembled WGS sequence"/>
</dbReference>
<accession>A0A9W5TB72</accession>
<dbReference type="OrthoDB" id="365094at2759"/>
<protein>
    <submittedName>
        <fullName evidence="2">Uncharacterized protein</fullName>
    </submittedName>
</protein>
<feature type="compositionally biased region" description="Low complexity" evidence="1">
    <location>
        <begin position="271"/>
        <end position="286"/>
    </location>
</feature>
<evidence type="ECO:0000313" key="2">
    <source>
        <dbReference type="EMBL" id="GFE54907.1"/>
    </source>
</evidence>
<feature type="compositionally biased region" description="Basic and acidic residues" evidence="1">
    <location>
        <begin position="330"/>
        <end position="343"/>
    </location>
</feature>
<feature type="region of interest" description="Disordered" evidence="1">
    <location>
        <begin position="135"/>
        <end position="166"/>
    </location>
</feature>
<feature type="region of interest" description="Disordered" evidence="1">
    <location>
        <begin position="271"/>
        <end position="374"/>
    </location>
</feature>
<gene>
    <name evidence="2" type="ORF">BaOVIS_023110</name>
</gene>
<evidence type="ECO:0000313" key="3">
    <source>
        <dbReference type="Proteomes" id="UP001057455"/>
    </source>
</evidence>
<proteinExistence type="predicted"/>